<feature type="region of interest" description="Disordered" evidence="1">
    <location>
        <begin position="588"/>
        <end position="652"/>
    </location>
</feature>
<name>A0A2V4LNI7_AQUAC</name>
<feature type="compositionally biased region" description="Pro residues" evidence="1">
    <location>
        <begin position="605"/>
        <end position="616"/>
    </location>
</feature>
<dbReference type="InterPro" id="IPR046453">
    <property type="entry name" value="GpA_ATPase"/>
</dbReference>
<dbReference type="GO" id="GO:0016887">
    <property type="term" value="F:ATP hydrolysis activity"/>
    <property type="evidence" value="ECO:0007669"/>
    <property type="project" value="InterPro"/>
</dbReference>
<dbReference type="Pfam" id="PF20454">
    <property type="entry name" value="GpA_nuclease"/>
    <property type="match status" value="1"/>
</dbReference>
<dbReference type="Pfam" id="PF05876">
    <property type="entry name" value="GpA_ATPase"/>
    <property type="match status" value="1"/>
</dbReference>
<dbReference type="AlphaFoldDB" id="A0A2V4LNI7"/>
<feature type="compositionally biased region" description="Basic residues" evidence="1">
    <location>
        <begin position="638"/>
        <end position="652"/>
    </location>
</feature>
<dbReference type="InterPro" id="IPR027417">
    <property type="entry name" value="P-loop_NTPase"/>
</dbReference>
<evidence type="ECO:0000256" key="1">
    <source>
        <dbReference type="SAM" id="MobiDB-lite"/>
    </source>
</evidence>
<evidence type="ECO:0000259" key="2">
    <source>
        <dbReference type="Pfam" id="PF05876"/>
    </source>
</evidence>
<dbReference type="Proteomes" id="UP000248146">
    <property type="component" value="Unassembled WGS sequence"/>
</dbReference>
<evidence type="ECO:0000259" key="3">
    <source>
        <dbReference type="Pfam" id="PF20454"/>
    </source>
</evidence>
<dbReference type="Gene3D" id="3.40.50.300">
    <property type="entry name" value="P-loop containing nucleotide triphosphate hydrolases"/>
    <property type="match status" value="1"/>
</dbReference>
<dbReference type="RefSeq" id="WP_110684114.1">
    <property type="nucleotide sequence ID" value="NZ_QJRX01000014.1"/>
</dbReference>
<evidence type="ECO:0000313" key="4">
    <source>
        <dbReference type="EMBL" id="PYC19536.1"/>
    </source>
</evidence>
<evidence type="ECO:0000313" key="5">
    <source>
        <dbReference type="Proteomes" id="UP000248146"/>
    </source>
</evidence>
<protein>
    <submittedName>
        <fullName evidence="4">Terminase</fullName>
    </submittedName>
</protein>
<dbReference type="GO" id="GO:0004519">
    <property type="term" value="F:endonuclease activity"/>
    <property type="evidence" value="ECO:0007669"/>
    <property type="project" value="InterPro"/>
</dbReference>
<sequence length="652" mass="73202">MPPSAPIPGPFNPDANPYMRPVAWAFAQPCFSRVTFVMGTQMGKSVTMENIIGHRLDEDPTPCLYVAPTKPLIDSTVEPKFMAMFRECASLWKKYDQGISTKMTKWLAGTKFRFAWAGSPTELAADSAGLVMVDEVDRIVNTSEGDTTEIIEARGDAYADSKIGYTATPTGGKVTRRADPRTGLWHWVPGEKRAISSKVWQLWQSGTRHEWAVPCPHCGEYFVPWSDLLWWPGKGSAEECTPDEAFKHARLTCPSTGCMIEDKWRPWMNKRGVAVAPGESVTKAGAIRGEADTAGFTHYSIWVSGLCSFAVKKSYGFLAKKLLGAQVFGDPARLQAVFNTGFGECYSEAGDAPSWEEVRAQCYGYAAAELLLEPLRIFCTIDVQKNRLVYVIRAWYAALGSMLLEHGELWGETDQDAVWEQLSELIDTDYDGHPINQTGIDIGYRDDQVYRFINEHKGRAMALRGRERLDKPFRKEVVEVDRKGKTRKRGDARWAFDSPLAKRWVHSRFGRPDTRPGWWLLHQQVTDDYCKQLVGEEWRESEGKFDQVGENHYLDCEAMQYVLAMHAKLHRRKAGQLTKAQLREAIKAGPMAERLPAEVADPSPAADPEPVMPPSAPAEVEDKPAKPAPTRKADAPKAKAKSRFNIIRKPRR</sequence>
<accession>A0A2V4LNI7</accession>
<proteinExistence type="predicted"/>
<dbReference type="SUPFAM" id="SSF52540">
    <property type="entry name" value="P-loop containing nucleoside triphosphate hydrolases"/>
    <property type="match status" value="1"/>
</dbReference>
<reference evidence="4 5" key="1">
    <citation type="submission" date="2018-06" db="EMBL/GenBank/DDBJ databases">
        <title>Pseudomonas diversity within urban Lake Michigan freshwaters.</title>
        <authorList>
            <person name="Batrich M."/>
            <person name="Hatzopoulos T."/>
            <person name="Putonti C."/>
        </authorList>
    </citation>
    <scope>NUCLEOTIDE SEQUENCE [LARGE SCALE GENOMIC DNA]</scope>
    <source>
        <strain evidence="4 5">MB-090714</strain>
    </source>
</reference>
<comment type="caution">
    <text evidence="4">The sequence shown here is derived from an EMBL/GenBank/DDBJ whole genome shotgun (WGS) entry which is preliminary data.</text>
</comment>
<feature type="domain" description="Terminase large subunit GpA endonuclease" evidence="3">
    <location>
        <begin position="300"/>
        <end position="572"/>
    </location>
</feature>
<gene>
    <name evidence="4" type="ORF">DMO17_19355</name>
</gene>
<organism evidence="4 5">
    <name type="scientific">Aquipseudomonas alcaligenes</name>
    <name type="common">Pseudomonas alcaligenes</name>
    <dbReference type="NCBI Taxonomy" id="43263"/>
    <lineage>
        <taxon>Bacteria</taxon>
        <taxon>Pseudomonadati</taxon>
        <taxon>Pseudomonadota</taxon>
        <taxon>Gammaproteobacteria</taxon>
        <taxon>Pseudomonadales</taxon>
        <taxon>Pseudomonadaceae</taxon>
        <taxon>Aquipseudomonas</taxon>
    </lineage>
</organism>
<dbReference type="OrthoDB" id="5181253at2"/>
<dbReference type="InterPro" id="IPR046454">
    <property type="entry name" value="GpA_endonuclease"/>
</dbReference>
<dbReference type="EMBL" id="QJRX01000014">
    <property type="protein sequence ID" value="PYC19536.1"/>
    <property type="molecule type" value="Genomic_DNA"/>
</dbReference>
<feature type="compositionally biased region" description="Basic and acidic residues" evidence="1">
    <location>
        <begin position="620"/>
        <end position="637"/>
    </location>
</feature>
<feature type="domain" description="Phage terminase large subunit GpA ATPase" evidence="2">
    <location>
        <begin position="7"/>
        <end position="272"/>
    </location>
</feature>